<dbReference type="PROSITE" id="PS50059">
    <property type="entry name" value="FKBP_PPIASE"/>
    <property type="match status" value="1"/>
</dbReference>
<dbReference type="Pfam" id="PF00254">
    <property type="entry name" value="FKBP_C"/>
    <property type="match status" value="1"/>
</dbReference>
<dbReference type="Proteomes" id="UP000320766">
    <property type="component" value="Unassembled WGS sequence"/>
</dbReference>
<proteinExistence type="inferred from homology"/>
<feature type="domain" description="PPIase FKBP-type" evidence="8">
    <location>
        <begin position="7"/>
        <end position="94"/>
    </location>
</feature>
<keyword evidence="4 5" id="KW-0413">Isomerase</keyword>
<protein>
    <recommendedName>
        <fullName evidence="6">Peptidyl-prolyl cis-trans isomerase</fullName>
        <ecNumber evidence="6">5.2.1.8</ecNumber>
    </recommendedName>
</protein>
<dbReference type="InterPro" id="IPR046357">
    <property type="entry name" value="PPIase_dom_sf"/>
</dbReference>
<dbReference type="Gene3D" id="3.30.70.2210">
    <property type="match status" value="1"/>
</dbReference>
<name>A0A520KY27_9EURY</name>
<evidence type="ECO:0000256" key="1">
    <source>
        <dbReference type="ARBA" id="ARBA00000971"/>
    </source>
</evidence>
<gene>
    <name evidence="9" type="ORF">EF807_01935</name>
</gene>
<evidence type="ECO:0000256" key="5">
    <source>
        <dbReference type="PROSITE-ProRule" id="PRU00277"/>
    </source>
</evidence>
<feature type="region of interest" description="Disordered" evidence="7">
    <location>
        <begin position="218"/>
        <end position="261"/>
    </location>
</feature>
<dbReference type="InterPro" id="IPR048261">
    <property type="entry name" value="SlpA/SlyD-like_ins_sf"/>
</dbReference>
<reference evidence="9 10" key="1">
    <citation type="journal article" date="2019" name="Nat. Microbiol.">
        <title>Wide diversity of methane and short-chain alkane metabolisms in uncultured archaea.</title>
        <authorList>
            <person name="Borrel G."/>
            <person name="Adam P.S."/>
            <person name="McKay L.J."/>
            <person name="Chen L.X."/>
            <person name="Sierra-Garcia I.N."/>
            <person name="Sieber C.M."/>
            <person name="Letourneur Q."/>
            <person name="Ghozlane A."/>
            <person name="Andersen G.L."/>
            <person name="Li W.J."/>
            <person name="Hallam S.J."/>
            <person name="Muyzer G."/>
            <person name="de Oliveira V.M."/>
            <person name="Inskeep W.P."/>
            <person name="Banfield J.F."/>
            <person name="Gribaldo S."/>
        </authorList>
    </citation>
    <scope>NUCLEOTIDE SEQUENCE [LARGE SCALE GENOMIC DNA]</scope>
    <source>
        <strain evidence="9">NM1b</strain>
    </source>
</reference>
<dbReference type="AlphaFoldDB" id="A0A520KY27"/>
<keyword evidence="3 5" id="KW-0697">Rotamase</keyword>
<evidence type="ECO:0000256" key="2">
    <source>
        <dbReference type="ARBA" id="ARBA00006577"/>
    </source>
</evidence>
<dbReference type="PANTHER" id="PTHR47861:SF2">
    <property type="entry name" value="LONG-TYPE PEPTIDYL-PROLYL CIS-TRANS ISOMERASE"/>
    <property type="match status" value="1"/>
</dbReference>
<dbReference type="GO" id="GO:0003755">
    <property type="term" value="F:peptidyl-prolyl cis-trans isomerase activity"/>
    <property type="evidence" value="ECO:0007669"/>
    <property type="project" value="UniProtKB-UniRule"/>
</dbReference>
<dbReference type="InterPro" id="IPR054016">
    <property type="entry name" value="FKBP26_IF"/>
</dbReference>
<evidence type="ECO:0000256" key="7">
    <source>
        <dbReference type="SAM" id="MobiDB-lite"/>
    </source>
</evidence>
<evidence type="ECO:0000313" key="9">
    <source>
        <dbReference type="EMBL" id="RZN71918.1"/>
    </source>
</evidence>
<dbReference type="Gene3D" id="3.10.50.40">
    <property type="match status" value="1"/>
</dbReference>
<dbReference type="EC" id="5.2.1.8" evidence="6"/>
<dbReference type="InterPro" id="IPR001179">
    <property type="entry name" value="PPIase_FKBP_dom"/>
</dbReference>
<evidence type="ECO:0000259" key="8">
    <source>
        <dbReference type="PROSITE" id="PS50059"/>
    </source>
</evidence>
<evidence type="ECO:0000256" key="3">
    <source>
        <dbReference type="ARBA" id="ARBA00023110"/>
    </source>
</evidence>
<dbReference type="SUPFAM" id="SSF54534">
    <property type="entry name" value="FKBP-like"/>
    <property type="match status" value="1"/>
</dbReference>
<evidence type="ECO:0000313" key="10">
    <source>
        <dbReference type="Proteomes" id="UP000320766"/>
    </source>
</evidence>
<sequence>MDELKDGDIIEVSYTGKVGEEVFDTTDEDVAKEEDVYKEGVVYGPITVVLGAEHLIKGFEEDLLEKEIGSEEKVEITPEKGFGTYNGDLKVLTPVSKFKERPVPGMQVMLDGRVGIVEKVIGRRAMVDFNPPLAGKTISYEYKILRKITDPSEQIKGLIKLYMNKEMDAEVVDDKAFVYINYESSLDQKWILFRKKMAEEILKYLGVEEVSYIEKYSKEGKEEIEEGGKEEIEEGGKEEIEEGGKEEIEEGGKEEIEGAEK</sequence>
<comment type="catalytic activity">
    <reaction evidence="1 5 6">
        <text>[protein]-peptidylproline (omega=180) = [protein]-peptidylproline (omega=0)</text>
        <dbReference type="Rhea" id="RHEA:16237"/>
        <dbReference type="Rhea" id="RHEA-COMP:10747"/>
        <dbReference type="Rhea" id="RHEA-COMP:10748"/>
        <dbReference type="ChEBI" id="CHEBI:83833"/>
        <dbReference type="ChEBI" id="CHEBI:83834"/>
        <dbReference type="EC" id="5.2.1.8"/>
    </reaction>
</comment>
<evidence type="ECO:0000256" key="4">
    <source>
        <dbReference type="ARBA" id="ARBA00023235"/>
    </source>
</evidence>
<dbReference type="Gene3D" id="2.40.10.330">
    <property type="match status" value="1"/>
</dbReference>
<organism evidence="9 10">
    <name type="scientific">Candidatus Methanolliviera hydrocarbonicum</name>
    <dbReference type="NCBI Taxonomy" id="2491085"/>
    <lineage>
        <taxon>Archaea</taxon>
        <taxon>Methanobacteriati</taxon>
        <taxon>Methanobacteriota</taxon>
        <taxon>Candidatus Methanoliparia</taxon>
        <taxon>Candidatus Methanoliparales</taxon>
        <taxon>Candidatus Methanollivieraceae</taxon>
        <taxon>Candidatus Methanolliviera</taxon>
    </lineage>
</organism>
<dbReference type="PANTHER" id="PTHR47861">
    <property type="entry name" value="FKBP-TYPE PEPTIDYL-PROLYL CIS-TRANS ISOMERASE SLYD"/>
    <property type="match status" value="1"/>
</dbReference>
<dbReference type="EMBL" id="RXIL01000035">
    <property type="protein sequence ID" value="RZN71918.1"/>
    <property type="molecule type" value="Genomic_DNA"/>
</dbReference>
<accession>A0A520KY27</accession>
<comment type="similarity">
    <text evidence="2 6">Belongs to the FKBP-type PPIase family.</text>
</comment>
<comment type="caution">
    <text evidence="9">The sequence shown here is derived from an EMBL/GenBank/DDBJ whole genome shotgun (WGS) entry which is preliminary data.</text>
</comment>
<dbReference type="Pfam" id="PF22199">
    <property type="entry name" value="FKBP26_IF"/>
    <property type="match status" value="1"/>
</dbReference>
<evidence type="ECO:0000256" key="6">
    <source>
        <dbReference type="RuleBase" id="RU003915"/>
    </source>
</evidence>